<evidence type="ECO:0000313" key="3">
    <source>
        <dbReference type="Proteomes" id="UP000006791"/>
    </source>
</evidence>
<protein>
    <submittedName>
        <fullName evidence="2">Prepilin-type N-terminal cleavage/methylation domain protein</fullName>
    </submittedName>
</protein>
<organism evidence="2 3">
    <name type="scientific">Chloracidobacterium thermophilum (strain B)</name>
    <dbReference type="NCBI Taxonomy" id="981222"/>
    <lineage>
        <taxon>Bacteria</taxon>
        <taxon>Pseudomonadati</taxon>
        <taxon>Acidobacteriota</taxon>
        <taxon>Terriglobia</taxon>
        <taxon>Terriglobales</taxon>
        <taxon>Acidobacteriaceae</taxon>
        <taxon>Chloracidobacterium</taxon>
    </lineage>
</organism>
<dbReference type="InterPro" id="IPR012902">
    <property type="entry name" value="N_methyl_site"/>
</dbReference>
<keyword evidence="1" id="KW-1133">Transmembrane helix</keyword>
<dbReference type="EMBL" id="CP002514">
    <property type="protein sequence ID" value="AEP11449.1"/>
    <property type="molecule type" value="Genomic_DNA"/>
</dbReference>
<dbReference type="Proteomes" id="UP000006791">
    <property type="component" value="Chromosome 1"/>
</dbReference>
<feature type="transmembrane region" description="Helical" evidence="1">
    <location>
        <begin position="21"/>
        <end position="49"/>
    </location>
</feature>
<keyword evidence="1" id="KW-0812">Transmembrane</keyword>
<dbReference type="HOGENOM" id="CLU_1238387_0_0_0"/>
<dbReference type="KEGG" id="ctm:Cabther_A0692"/>
<accession>G2LGU9</accession>
<evidence type="ECO:0000256" key="1">
    <source>
        <dbReference type="SAM" id="Phobius"/>
    </source>
</evidence>
<keyword evidence="1" id="KW-0472">Membrane</keyword>
<evidence type="ECO:0000313" key="2">
    <source>
        <dbReference type="EMBL" id="AEP11449.1"/>
    </source>
</evidence>
<gene>
    <name evidence="2" type="ordered locus">Cabther_A0692</name>
</gene>
<reference evidence="2 3" key="1">
    <citation type="journal article" date="2012" name="Environ. Microbiol.">
        <title>Complete genome of Candidatus Chloracidobacterium thermophilum, a chlorophyll-based photoheterotroph belonging to the phylum Acidobacteria.</title>
        <authorList>
            <person name="Garcia Costas A.M."/>
            <person name="Liu Z."/>
            <person name="Tomsho L.P."/>
            <person name="Schuster S.C."/>
            <person name="Ward D.M."/>
            <person name="Bryant D.A."/>
        </authorList>
    </citation>
    <scope>NUCLEOTIDE SEQUENCE [LARGE SCALE GENOMIC DNA]</scope>
    <source>
        <strain evidence="2 3">B</strain>
    </source>
</reference>
<name>G2LGU9_CHLTF</name>
<sequence>MHMGHVTRTVRRIQLQRAQSGVTLVELIIALMVLFVGMFGALAFMSIALTNSLNANKLLLARNLAEETLNQIIMMREMNAIGGIPEPGNRNQNTFIRLSNRLDLNGIFPPEFRPVYRSPGRDMIRGTADPDEISSGIDPRYESFTMRVLVRTAFTTSGCFDKEYDNSYDLSNDSNCPPESNTDLVKRVIVQVRYPYTRVAGSALRTVQIVTLMTQPPSQIRGI</sequence>
<dbReference type="AlphaFoldDB" id="G2LGU9"/>
<proteinExistence type="predicted"/>
<keyword evidence="3" id="KW-1185">Reference proteome</keyword>
<dbReference type="Pfam" id="PF07963">
    <property type="entry name" value="N_methyl"/>
    <property type="match status" value="1"/>
</dbReference>